<keyword evidence="2" id="KW-1185">Reference proteome</keyword>
<reference evidence="1 2" key="1">
    <citation type="submission" date="2020-04" db="EMBL/GenBank/DDBJ databases">
        <title>Plant growth promoting and environmental Bacillus: genomic and epigenetic comparison.</title>
        <authorList>
            <person name="Reva O.N."/>
            <person name="Lutz S."/>
            <person name="Ahrens C.H."/>
        </authorList>
    </citation>
    <scope>NUCLEOTIDE SEQUENCE [LARGE SCALE GENOMIC DNA]</scope>
    <source>
        <strain evidence="1 2">UCMB5075</strain>
    </source>
</reference>
<protein>
    <submittedName>
        <fullName evidence="1">Delta-aminolevulinic acid dehydratase</fullName>
    </submittedName>
</protein>
<dbReference type="EMBL" id="CP051464">
    <property type="protein sequence ID" value="QJC96405.1"/>
    <property type="molecule type" value="Genomic_DNA"/>
</dbReference>
<evidence type="ECO:0000313" key="2">
    <source>
        <dbReference type="Proteomes" id="UP000501048"/>
    </source>
</evidence>
<name>A0ABX6LXC2_BACMO</name>
<sequence length="187" mass="21025">MSQSSMRITLVAGPHCELESFALRSALEYYGAKVHMHWVGRPNDLVSVLSGENRGETDYMILSFHGEDGKFILPELGQDVYEKNEPRSCYFGPEEVRAYADLRGVHVLATGCTLGDKRLAEAFRQCKSSSYIAPGDYIDGNASLIFVLTFIYEQMTNAKSLKALFKRLLRSTKKQACFNCIESKPYT</sequence>
<gene>
    <name evidence="1" type="ORF">HC660_19300</name>
</gene>
<dbReference type="Proteomes" id="UP000501048">
    <property type="component" value="Chromosome"/>
</dbReference>
<proteinExistence type="predicted"/>
<organism evidence="1 2">
    <name type="scientific">Bacillus mojavensis</name>
    <dbReference type="NCBI Taxonomy" id="72360"/>
    <lineage>
        <taxon>Bacteria</taxon>
        <taxon>Bacillati</taxon>
        <taxon>Bacillota</taxon>
        <taxon>Bacilli</taxon>
        <taxon>Bacillales</taxon>
        <taxon>Bacillaceae</taxon>
        <taxon>Bacillus</taxon>
    </lineage>
</organism>
<accession>A0ABX6LXC2</accession>
<evidence type="ECO:0000313" key="1">
    <source>
        <dbReference type="EMBL" id="QJC96405.1"/>
    </source>
</evidence>